<name>M5IRZ9_9BACT</name>
<evidence type="ECO:0000313" key="1">
    <source>
        <dbReference type="EMBL" id="EKU12091.1"/>
    </source>
</evidence>
<sequence length="45" mass="5268">MPRVNLAFLRYGSGRVKFNAQIYRLNLIVKFDARSRSAKAKRNKI</sequence>
<reference evidence="1 2" key="1">
    <citation type="journal article" date="2013" name="Genome Announc.">
        <title>Genome Sequence of Campylobacter showae UNSWCD, Isolated from a Patient with Crohn's Disease.</title>
        <authorList>
            <person name="Tay A.P."/>
            <person name="Kaakoush N.O."/>
            <person name="Deshpande N.P."/>
            <person name="Chen Z."/>
            <person name="Mitchell H."/>
            <person name="Wilkins M.R."/>
        </authorList>
    </citation>
    <scope>NUCLEOTIDE SEQUENCE [LARGE SCALE GENOMIC DNA]</scope>
    <source>
        <strain evidence="1 2">CSUNSWCD</strain>
    </source>
</reference>
<dbReference type="STRING" id="1244083.CSUNSWCD_31"/>
<dbReference type="EMBL" id="AMZQ01000001">
    <property type="protein sequence ID" value="EKU12091.1"/>
    <property type="molecule type" value="Genomic_DNA"/>
</dbReference>
<comment type="caution">
    <text evidence="1">The sequence shown here is derived from an EMBL/GenBank/DDBJ whole genome shotgun (WGS) entry which is preliminary data.</text>
</comment>
<organism evidence="1 2">
    <name type="scientific">Campylobacter showae CSUNSWCD</name>
    <dbReference type="NCBI Taxonomy" id="1244083"/>
    <lineage>
        <taxon>Bacteria</taxon>
        <taxon>Pseudomonadati</taxon>
        <taxon>Campylobacterota</taxon>
        <taxon>Epsilonproteobacteria</taxon>
        <taxon>Campylobacterales</taxon>
        <taxon>Campylobacteraceae</taxon>
        <taxon>Campylobacter</taxon>
    </lineage>
</organism>
<gene>
    <name evidence="1" type="ORF">CSUNSWCD_31</name>
</gene>
<proteinExistence type="predicted"/>
<dbReference type="Proteomes" id="UP000011939">
    <property type="component" value="Unassembled WGS sequence"/>
</dbReference>
<dbReference type="PATRIC" id="fig|1244083.3.peg.33"/>
<dbReference type="AlphaFoldDB" id="M5IRZ9"/>
<accession>M5IRZ9</accession>
<evidence type="ECO:0000313" key="2">
    <source>
        <dbReference type="Proteomes" id="UP000011939"/>
    </source>
</evidence>
<protein>
    <submittedName>
        <fullName evidence="1">Uncharacterized protein</fullName>
    </submittedName>
</protein>